<feature type="compositionally biased region" description="Basic and acidic residues" evidence="1">
    <location>
        <begin position="86"/>
        <end position="95"/>
    </location>
</feature>
<feature type="region of interest" description="Disordered" evidence="1">
    <location>
        <begin position="252"/>
        <end position="300"/>
    </location>
</feature>
<name>A0A061AVV7_RHOTO</name>
<feature type="compositionally biased region" description="Polar residues" evidence="1">
    <location>
        <begin position="57"/>
        <end position="85"/>
    </location>
</feature>
<dbReference type="PANTHER" id="PTHR47219">
    <property type="entry name" value="RAB GTPASE-ACTIVATING PROTEIN 1-LIKE"/>
    <property type="match status" value="1"/>
</dbReference>
<dbReference type="AlphaFoldDB" id="A0A061AVV7"/>
<evidence type="ECO:0000313" key="3">
    <source>
        <dbReference type="EMBL" id="CDR41786.1"/>
    </source>
</evidence>
<dbReference type="GO" id="GO:0031267">
    <property type="term" value="F:small GTPase binding"/>
    <property type="evidence" value="ECO:0007669"/>
    <property type="project" value="TreeGrafter"/>
</dbReference>
<dbReference type="Gene3D" id="1.10.472.80">
    <property type="entry name" value="Ypt/Rab-GAP domain of gyp1p, domain 3"/>
    <property type="match status" value="1"/>
</dbReference>
<dbReference type="SMART" id="SM00164">
    <property type="entry name" value="TBC"/>
    <property type="match status" value="1"/>
</dbReference>
<evidence type="ECO:0000259" key="2">
    <source>
        <dbReference type="PROSITE" id="PS50086"/>
    </source>
</evidence>
<dbReference type="OrthoDB" id="294251at2759"/>
<feature type="compositionally biased region" description="Low complexity" evidence="1">
    <location>
        <begin position="142"/>
        <end position="163"/>
    </location>
</feature>
<accession>A0A061AVV7</accession>
<dbReference type="Pfam" id="PF00566">
    <property type="entry name" value="RabGAP-TBC"/>
    <property type="match status" value="1"/>
</dbReference>
<dbReference type="PANTHER" id="PTHR47219:SF9">
    <property type="entry name" value="GTPASE ACTIVATING PROTEIN AND CENTROSOME-ASSOCIATED, ISOFORM B"/>
    <property type="match status" value="1"/>
</dbReference>
<reference evidence="3" key="1">
    <citation type="journal article" date="2014" name="Genome Announc.">
        <title>Draft genome sequence of Rhodosporidium toruloides CECT1137, an oleaginous yeast of biotechnological interest.</title>
        <authorList>
            <person name="Morin N."/>
            <person name="Calcas X."/>
            <person name="Devillers H."/>
            <person name="Durrens P."/>
            <person name="Sherman D.J."/>
            <person name="Nicaud J.-M."/>
            <person name="Neuveglise C."/>
        </authorList>
    </citation>
    <scope>NUCLEOTIDE SEQUENCE</scope>
    <source>
        <strain evidence="3">CECT1137</strain>
    </source>
</reference>
<dbReference type="SUPFAM" id="SSF47923">
    <property type="entry name" value="Ypt/Rab-GAP domain of gyp1p"/>
    <property type="match status" value="2"/>
</dbReference>
<dbReference type="InterPro" id="IPR035969">
    <property type="entry name" value="Rab-GAP_TBC_sf"/>
</dbReference>
<feature type="compositionally biased region" description="Low complexity" evidence="1">
    <location>
        <begin position="345"/>
        <end position="362"/>
    </location>
</feature>
<dbReference type="InterPro" id="IPR000195">
    <property type="entry name" value="Rab-GAP-TBC_dom"/>
</dbReference>
<feature type="compositionally biased region" description="Polar residues" evidence="1">
    <location>
        <begin position="164"/>
        <end position="174"/>
    </location>
</feature>
<feature type="compositionally biased region" description="Low complexity" evidence="1">
    <location>
        <begin position="175"/>
        <end position="213"/>
    </location>
</feature>
<feature type="compositionally biased region" description="Polar residues" evidence="1">
    <location>
        <begin position="96"/>
        <end position="123"/>
    </location>
</feature>
<gene>
    <name evidence="3" type="ORF">RHTO0S_06e06304g</name>
</gene>
<feature type="region of interest" description="Disordered" evidence="1">
    <location>
        <begin position="1"/>
        <end position="235"/>
    </location>
</feature>
<dbReference type="EMBL" id="LK052941">
    <property type="protein sequence ID" value="CDR41786.1"/>
    <property type="molecule type" value="Genomic_DNA"/>
</dbReference>
<feature type="compositionally biased region" description="Basic and acidic residues" evidence="1">
    <location>
        <begin position="261"/>
        <end position="277"/>
    </location>
</feature>
<feature type="compositionally biased region" description="Polar residues" evidence="1">
    <location>
        <begin position="377"/>
        <end position="386"/>
    </location>
</feature>
<proteinExistence type="predicted"/>
<dbReference type="Gene3D" id="1.10.8.270">
    <property type="entry name" value="putative rabgap domain of human tbc1 domain family member 14 like domains"/>
    <property type="match status" value="1"/>
</dbReference>
<feature type="compositionally biased region" description="Polar residues" evidence="1">
    <location>
        <begin position="28"/>
        <end position="44"/>
    </location>
</feature>
<evidence type="ECO:0000256" key="1">
    <source>
        <dbReference type="SAM" id="MobiDB-lite"/>
    </source>
</evidence>
<organism evidence="3">
    <name type="scientific">Rhodotorula toruloides</name>
    <name type="common">Yeast</name>
    <name type="synonym">Rhodosporidium toruloides</name>
    <dbReference type="NCBI Taxonomy" id="5286"/>
    <lineage>
        <taxon>Eukaryota</taxon>
        <taxon>Fungi</taxon>
        <taxon>Dikarya</taxon>
        <taxon>Basidiomycota</taxon>
        <taxon>Pucciniomycotina</taxon>
        <taxon>Microbotryomycetes</taxon>
        <taxon>Sporidiobolales</taxon>
        <taxon>Sporidiobolaceae</taxon>
        <taxon>Rhodotorula</taxon>
    </lineage>
</organism>
<feature type="domain" description="Rab-GAP TBC" evidence="2">
    <location>
        <begin position="455"/>
        <end position="655"/>
    </location>
</feature>
<feature type="region of interest" description="Disordered" evidence="1">
    <location>
        <begin position="343"/>
        <end position="399"/>
    </location>
</feature>
<protein>
    <submittedName>
        <fullName evidence="3">RHTO0S06e06304g1_1</fullName>
    </submittedName>
</protein>
<dbReference type="InterPro" id="IPR050302">
    <property type="entry name" value="Rab_GAP_TBC_domain"/>
</dbReference>
<dbReference type="PROSITE" id="PS50086">
    <property type="entry name" value="TBC_RABGAP"/>
    <property type="match status" value="1"/>
</dbReference>
<sequence length="738" mass="80229">MSAIAQALTSEDERAIQLHGSPGRGSRLSVQPSASTSSKPSGTTGAVGAGVEEFEGSRSNVMGSFVTGASTPPPRTTSLAPSSTHDSPEQSRSREPSTSSVASSNAGQNFSWNGGINSRTPPQVATDGNRAQTDAFPPAILAHPPQLASSSAAAFPPASATPSQNSTPQKLATASSSSQPSPAMPSFPSNRTLANSNSLSVSSSYSNVTSNSSHLPAPNASPYPPSGASFTSFTDPDGVAALVQQLYARLDEQGVPGDGWSEGKERSRDGIILREDLSTEGLNRSTASKGKHVALPMSPEEEAKADHVLKRVDRYGFFSQSHPAALGSQYNRLATLSAAPFSTIPSMSSKRTPRPSTSGTTSAKPSPARPDARTHPNRQSTVSLLPSTDIAPESTARETRRIDKWSAMLSVARRDPGGNAQDWVIASSWWSGRVPGGGGGQSGKYRKLQRRVFKGIPDRWRRAVWGLMMEKMASEVEPSGRSRLPSLDELEREYEQLLDQPYVQDTQIDLDVPRTISGHVLFHTRYGQGQRALFHILHSFGLRSEEVGGYCQGMGPIAATLLCYFEPERAYACLSRLFDQYRLEHIFAPGFPGLVEAFYVQERLVELLMPAVHAAFTDNFILTSAYATKWYITLFANTVPFSTQLRLWDGFFLEGLDFLIVTAVAIIWHFQHDFAAPSASFESILSVLSSYFFVESDDALLRWIRKTLRLKGLRERMKGWRQEWQGFVRDGTSEGRVT</sequence>
<dbReference type="GO" id="GO:0005096">
    <property type="term" value="F:GTPase activator activity"/>
    <property type="evidence" value="ECO:0007669"/>
    <property type="project" value="TreeGrafter"/>
</dbReference>